<name>A0ABW5RQV6_9BACI</name>
<dbReference type="InterPro" id="IPR025736">
    <property type="entry name" value="PucR_C-HTH_dom"/>
</dbReference>
<comment type="caution">
    <text evidence="2">The sequence shown here is derived from an EMBL/GenBank/DDBJ whole genome shotgun (WGS) entry which is preliminary data.</text>
</comment>
<accession>A0ABW5RQV6</accession>
<sequence length="305" mass="35177">MLTSLIAKYPAATTQKHLPIGKTNKKWFSLAGEDNFIGIPESDLTEKELQLLQCLFKEVTPSTTSLNTTFESSQWFQFLTGEGSHDFTPTKSEKPHRIVQFSFLKEVELPLLKEALQHLVTANSTIVFLSEKSGLIIEELATSTIDEQQLESIALVLESDLFITPNFFIGQFKQVNKDFLPLFAYEKDMFEFAQQNLTKQKIHSFVSVLPFFVLKYLPKDWKEKNFDLIYKVLSEDKELTRTIKIYLENQSNTSQTAKQLYMHRNTVQYRIDKFIEKTTIDIKSFNGALVAYLACLELEMVNLPK</sequence>
<dbReference type="PANTHER" id="PTHR33744">
    <property type="entry name" value="CARBOHYDRATE DIACID REGULATOR"/>
    <property type="match status" value="1"/>
</dbReference>
<organism evidence="2 3">
    <name type="scientific">Bacillus seohaeanensis</name>
    <dbReference type="NCBI Taxonomy" id="284580"/>
    <lineage>
        <taxon>Bacteria</taxon>
        <taxon>Bacillati</taxon>
        <taxon>Bacillota</taxon>
        <taxon>Bacilli</taxon>
        <taxon>Bacillales</taxon>
        <taxon>Bacillaceae</taxon>
        <taxon>Bacillus</taxon>
    </lineage>
</organism>
<evidence type="ECO:0000313" key="2">
    <source>
        <dbReference type="EMBL" id="MFD2681072.1"/>
    </source>
</evidence>
<dbReference type="InterPro" id="IPR051448">
    <property type="entry name" value="CdaR-like_regulators"/>
</dbReference>
<feature type="domain" description="PucR C-terminal helix-turn-helix" evidence="1">
    <location>
        <begin position="239"/>
        <end position="295"/>
    </location>
</feature>
<evidence type="ECO:0000313" key="3">
    <source>
        <dbReference type="Proteomes" id="UP001597506"/>
    </source>
</evidence>
<protein>
    <submittedName>
        <fullName evidence="2">PucR family transcriptional regulator</fullName>
    </submittedName>
</protein>
<dbReference type="InterPro" id="IPR042070">
    <property type="entry name" value="PucR_C-HTH_sf"/>
</dbReference>
<reference evidence="3" key="1">
    <citation type="journal article" date="2019" name="Int. J. Syst. Evol. Microbiol.">
        <title>The Global Catalogue of Microorganisms (GCM) 10K type strain sequencing project: providing services to taxonomists for standard genome sequencing and annotation.</title>
        <authorList>
            <consortium name="The Broad Institute Genomics Platform"/>
            <consortium name="The Broad Institute Genome Sequencing Center for Infectious Disease"/>
            <person name="Wu L."/>
            <person name="Ma J."/>
        </authorList>
    </citation>
    <scope>NUCLEOTIDE SEQUENCE [LARGE SCALE GENOMIC DNA]</scope>
    <source>
        <strain evidence="3">KCTC 3913</strain>
    </source>
</reference>
<dbReference type="Pfam" id="PF13556">
    <property type="entry name" value="HTH_30"/>
    <property type="match status" value="1"/>
</dbReference>
<dbReference type="InterPro" id="IPR009057">
    <property type="entry name" value="Homeodomain-like_sf"/>
</dbReference>
<dbReference type="Gene3D" id="1.10.10.2840">
    <property type="entry name" value="PucR C-terminal helix-turn-helix domain"/>
    <property type="match status" value="1"/>
</dbReference>
<gene>
    <name evidence="2" type="ORF">ACFSUL_09975</name>
</gene>
<dbReference type="Proteomes" id="UP001597506">
    <property type="component" value="Unassembled WGS sequence"/>
</dbReference>
<keyword evidence="3" id="KW-1185">Reference proteome</keyword>
<evidence type="ECO:0000259" key="1">
    <source>
        <dbReference type="Pfam" id="PF13556"/>
    </source>
</evidence>
<dbReference type="SUPFAM" id="SSF46689">
    <property type="entry name" value="Homeodomain-like"/>
    <property type="match status" value="1"/>
</dbReference>
<dbReference type="RefSeq" id="WP_377934963.1">
    <property type="nucleotide sequence ID" value="NZ_JBHUMF010000023.1"/>
</dbReference>
<proteinExistence type="predicted"/>
<dbReference type="EMBL" id="JBHUMF010000023">
    <property type="protein sequence ID" value="MFD2681072.1"/>
    <property type="molecule type" value="Genomic_DNA"/>
</dbReference>
<dbReference type="PANTHER" id="PTHR33744:SF15">
    <property type="entry name" value="CARBOHYDRATE DIACID REGULATOR"/>
    <property type="match status" value="1"/>
</dbReference>